<dbReference type="GO" id="GO:0006629">
    <property type="term" value="P:lipid metabolic process"/>
    <property type="evidence" value="ECO:0007669"/>
    <property type="project" value="UniProtKB-KW"/>
</dbReference>
<dbReference type="Pfam" id="PF12146">
    <property type="entry name" value="Hydrolase_4"/>
    <property type="match status" value="1"/>
</dbReference>
<dbReference type="PANTHER" id="PTHR11614">
    <property type="entry name" value="PHOSPHOLIPASE-RELATED"/>
    <property type="match status" value="1"/>
</dbReference>
<evidence type="ECO:0000256" key="2">
    <source>
        <dbReference type="ARBA" id="ARBA00013274"/>
    </source>
</evidence>
<evidence type="ECO:0000256" key="5">
    <source>
        <dbReference type="ARBA" id="ARBA00022519"/>
    </source>
</evidence>
<keyword evidence="5" id="KW-0997">Cell inner membrane</keyword>
<dbReference type="SUPFAM" id="SSF53474">
    <property type="entry name" value="alpha/beta-Hydrolases"/>
    <property type="match status" value="1"/>
</dbReference>
<sequence length="337" mass="37685">MSQTPQNFPREEFSKVAFSTEHDLNTSEQQAFWQTVVQDTLKTPDGLTLAYMMVKHPKAHASIVISSGRVESYLKYQELVFDLYQQGYSVFAIDHRGQGLSSRMTANPHQGHVRRFNDYIDDFALFMQTVVLKHATSPLFLLGHSMGGAIGTLYLKQHPDVFTAAAFSAPMYGIKLPMPKGFVRWLASKLDASLNGGEPNYVLSGQNYKAAPFKGNDLTHCQSRYQAYRELYDAAPKLQLGSPTNRWLTESLDAADACVLATAHIRTPILILQASEDKIVDNAAQNLAVSSNCQLKVIAGAAHEIFMEKDSYRNQALNYALDFFKRYATRDVDKQAV</sequence>
<keyword evidence="7" id="KW-0443">Lipid metabolism</keyword>
<reference evidence="12 13" key="1">
    <citation type="submission" date="2017-07" db="EMBL/GenBank/DDBJ databases">
        <title>Phenotypical and genomic characterization of a clinical isolate of Shewanella bicestrii sp. nov. producing an extended-spectrum beta-lactamase and a new oxacillinase variant.</title>
        <authorList>
            <person name="Jousset A.B."/>
            <person name="Bonnin R.A."/>
            <person name="Girlich D."/>
            <person name="Dabos L."/>
            <person name="Potron A."/>
            <person name="Dortet L."/>
            <person name="Glaser P."/>
            <person name="Naas T."/>
        </authorList>
    </citation>
    <scope>NUCLEOTIDE SEQUENCE [LARGE SCALE GENOMIC DNA]</scope>
    <source>
        <strain evidence="12 13">JAB-1</strain>
    </source>
</reference>
<evidence type="ECO:0000313" key="12">
    <source>
        <dbReference type="EMBL" id="ASK71119.1"/>
    </source>
</evidence>
<dbReference type="GO" id="GO:0005886">
    <property type="term" value="C:plasma membrane"/>
    <property type="evidence" value="ECO:0007669"/>
    <property type="project" value="UniProtKB-SubCell"/>
</dbReference>
<evidence type="ECO:0000256" key="4">
    <source>
        <dbReference type="ARBA" id="ARBA00022516"/>
    </source>
</evidence>
<comment type="subcellular location">
    <subcellularLocation>
        <location evidence="1">Cell inner membrane</location>
    </subcellularLocation>
</comment>
<keyword evidence="4" id="KW-0444">Lipid biosynthesis</keyword>
<dbReference type="EMBL" id="CP022358">
    <property type="protein sequence ID" value="ASK71119.1"/>
    <property type="molecule type" value="Genomic_DNA"/>
</dbReference>
<dbReference type="FunFam" id="3.40.50.1820:FF:000020">
    <property type="entry name" value="Lysophospholipase L2"/>
    <property type="match status" value="1"/>
</dbReference>
<comment type="catalytic activity">
    <reaction evidence="9">
        <text>a 1-acyl-sn-glycero-3-phosphocholine + H2O = sn-glycerol 3-phosphocholine + a fatty acid + H(+)</text>
        <dbReference type="Rhea" id="RHEA:15177"/>
        <dbReference type="ChEBI" id="CHEBI:15377"/>
        <dbReference type="ChEBI" id="CHEBI:15378"/>
        <dbReference type="ChEBI" id="CHEBI:16870"/>
        <dbReference type="ChEBI" id="CHEBI:28868"/>
        <dbReference type="ChEBI" id="CHEBI:58168"/>
        <dbReference type="EC" id="3.1.1.5"/>
    </reaction>
</comment>
<dbReference type="InterPro" id="IPR029058">
    <property type="entry name" value="AB_hydrolase_fold"/>
</dbReference>
<dbReference type="KEGG" id="sbj:CF168_20780"/>
<evidence type="ECO:0000259" key="11">
    <source>
        <dbReference type="Pfam" id="PF12146"/>
    </source>
</evidence>
<evidence type="ECO:0000256" key="9">
    <source>
        <dbReference type="ARBA" id="ARBA00049531"/>
    </source>
</evidence>
<evidence type="ECO:0000256" key="3">
    <source>
        <dbReference type="ARBA" id="ARBA00022475"/>
    </source>
</evidence>
<evidence type="ECO:0000256" key="6">
    <source>
        <dbReference type="ARBA" id="ARBA00022801"/>
    </source>
</evidence>
<dbReference type="Gene3D" id="3.40.50.1820">
    <property type="entry name" value="alpha/beta hydrolase"/>
    <property type="match status" value="1"/>
</dbReference>
<evidence type="ECO:0000256" key="7">
    <source>
        <dbReference type="ARBA" id="ARBA00023098"/>
    </source>
</evidence>
<gene>
    <name evidence="12" type="ORF">CF168_20780</name>
</gene>
<evidence type="ECO:0000256" key="1">
    <source>
        <dbReference type="ARBA" id="ARBA00004533"/>
    </source>
</evidence>
<dbReference type="InterPro" id="IPR022742">
    <property type="entry name" value="Hydrolase_4"/>
</dbReference>
<evidence type="ECO:0000313" key="13">
    <source>
        <dbReference type="Proteomes" id="UP000198367"/>
    </source>
</evidence>
<dbReference type="RefSeq" id="WP_089068862.1">
    <property type="nucleotide sequence ID" value="NZ_CP022358.1"/>
</dbReference>
<name>A0A220USH0_9GAMM</name>
<evidence type="ECO:0000256" key="8">
    <source>
        <dbReference type="ARBA" id="ARBA00023136"/>
    </source>
</evidence>
<proteinExistence type="predicted"/>
<dbReference type="GO" id="GO:0004622">
    <property type="term" value="F:phosphatidylcholine lysophospholipase activity"/>
    <property type="evidence" value="ECO:0007669"/>
    <property type="project" value="UniProtKB-EC"/>
</dbReference>
<dbReference type="Proteomes" id="UP000198367">
    <property type="component" value="Chromosome"/>
</dbReference>
<protein>
    <recommendedName>
        <fullName evidence="2">lysophospholipase</fullName>
        <ecNumber evidence="2">3.1.1.5</ecNumber>
    </recommendedName>
    <alternativeName>
        <fullName evidence="10">Lecithinase B</fullName>
    </alternativeName>
</protein>
<keyword evidence="6 12" id="KW-0378">Hydrolase</keyword>
<keyword evidence="13" id="KW-1185">Reference proteome</keyword>
<keyword evidence="8" id="KW-0472">Membrane</keyword>
<organism evidence="12 13">
    <name type="scientific">Shewanella bicestrii</name>
    <dbReference type="NCBI Taxonomy" id="2018305"/>
    <lineage>
        <taxon>Bacteria</taxon>
        <taxon>Pseudomonadati</taxon>
        <taxon>Pseudomonadota</taxon>
        <taxon>Gammaproteobacteria</taxon>
        <taxon>Alteromonadales</taxon>
        <taxon>Shewanellaceae</taxon>
        <taxon>Shewanella</taxon>
    </lineage>
</organism>
<feature type="domain" description="Serine aminopeptidase S33" evidence="11">
    <location>
        <begin position="58"/>
        <end position="310"/>
    </location>
</feature>
<keyword evidence="3" id="KW-1003">Cell membrane</keyword>
<dbReference type="AlphaFoldDB" id="A0A220USH0"/>
<dbReference type="InterPro" id="IPR051044">
    <property type="entry name" value="MAG_DAG_Lipase"/>
</dbReference>
<evidence type="ECO:0000256" key="10">
    <source>
        <dbReference type="ARBA" id="ARBA00078036"/>
    </source>
</evidence>
<accession>A0A220USH0</accession>
<dbReference type="EC" id="3.1.1.5" evidence="2"/>